<keyword evidence="3" id="KW-1185">Reference proteome</keyword>
<dbReference type="Proteomes" id="UP000321798">
    <property type="component" value="Unassembled WGS sequence"/>
</dbReference>
<reference evidence="2 3" key="1">
    <citation type="submission" date="2019-07" db="EMBL/GenBank/DDBJ databases">
        <title>Whole genome shotgun sequence of Cellulomonas soli NBRC 109434.</title>
        <authorList>
            <person name="Hosoyama A."/>
            <person name="Uohara A."/>
            <person name="Ohji S."/>
            <person name="Ichikawa N."/>
        </authorList>
    </citation>
    <scope>NUCLEOTIDE SEQUENCE [LARGE SCALE GENOMIC DNA]</scope>
    <source>
        <strain evidence="2 3">NBRC 109434</strain>
    </source>
</reference>
<evidence type="ECO:0000313" key="3">
    <source>
        <dbReference type="Proteomes" id="UP000321798"/>
    </source>
</evidence>
<dbReference type="Pfam" id="PF14012">
    <property type="entry name" value="DUF4229"/>
    <property type="match status" value="1"/>
</dbReference>
<accession>A0A512PG51</accession>
<organism evidence="2 3">
    <name type="scientific">Cellulomonas soli</name>
    <dbReference type="NCBI Taxonomy" id="931535"/>
    <lineage>
        <taxon>Bacteria</taxon>
        <taxon>Bacillati</taxon>
        <taxon>Actinomycetota</taxon>
        <taxon>Actinomycetes</taxon>
        <taxon>Micrococcales</taxon>
        <taxon>Cellulomonadaceae</taxon>
        <taxon>Cellulomonas</taxon>
    </lineage>
</organism>
<comment type="caution">
    <text evidence="2">The sequence shown here is derived from an EMBL/GenBank/DDBJ whole genome shotgun (WGS) entry which is preliminary data.</text>
</comment>
<name>A0A512PG51_9CELL</name>
<dbReference type="AlphaFoldDB" id="A0A512PG51"/>
<dbReference type="EMBL" id="BKAL01000011">
    <property type="protein sequence ID" value="GEP70187.1"/>
    <property type="molecule type" value="Genomic_DNA"/>
</dbReference>
<sequence length="113" mass="11698">MIRLALFLACVAGLWWAGMQSWLNPIVAAFLAWGFSYVLLAGPRDDAARYLAARDAARRDARAARGGGTLLPAHAQEDADVEDAAVDAAEASAAPGARSDEPVAHPEGGTPAA</sequence>
<proteinExistence type="predicted"/>
<protein>
    <recommendedName>
        <fullName evidence="4">DUF4229 domain-containing protein</fullName>
    </recommendedName>
</protein>
<dbReference type="InterPro" id="IPR025323">
    <property type="entry name" value="DUF4229"/>
</dbReference>
<evidence type="ECO:0008006" key="4">
    <source>
        <dbReference type="Google" id="ProtNLM"/>
    </source>
</evidence>
<evidence type="ECO:0000313" key="2">
    <source>
        <dbReference type="EMBL" id="GEP70187.1"/>
    </source>
</evidence>
<gene>
    <name evidence="2" type="ORF">CSO01_29020</name>
</gene>
<feature type="region of interest" description="Disordered" evidence="1">
    <location>
        <begin position="67"/>
        <end position="113"/>
    </location>
</feature>
<evidence type="ECO:0000256" key="1">
    <source>
        <dbReference type="SAM" id="MobiDB-lite"/>
    </source>
</evidence>